<dbReference type="GO" id="GO:0009401">
    <property type="term" value="P:phosphoenolpyruvate-dependent sugar phosphotransferase system"/>
    <property type="evidence" value="ECO:0007669"/>
    <property type="project" value="UniProtKB-KW"/>
</dbReference>
<keyword evidence="6 9" id="KW-0812">Transmembrane</keyword>
<evidence type="ECO:0000256" key="5">
    <source>
        <dbReference type="ARBA" id="ARBA00022683"/>
    </source>
</evidence>
<name>F1T440_9ACTN</name>
<protein>
    <submittedName>
        <fullName evidence="10">PTS system sorbose-specific iic component</fullName>
    </submittedName>
</protein>
<keyword evidence="4" id="KW-0762">Sugar transport</keyword>
<comment type="subcellular location">
    <subcellularLocation>
        <location evidence="1">Cell membrane</location>
        <topology evidence="1">Multi-pass membrane protein</topology>
    </subcellularLocation>
</comment>
<dbReference type="PANTHER" id="PTHR32502">
    <property type="entry name" value="N-ACETYLGALACTOSAMINE PERMEASE II COMPONENT-RELATED"/>
    <property type="match status" value="1"/>
</dbReference>
<evidence type="ECO:0000256" key="2">
    <source>
        <dbReference type="ARBA" id="ARBA00022448"/>
    </source>
</evidence>
<dbReference type="eggNOG" id="COG3715">
    <property type="taxonomic scope" value="Bacteria"/>
</dbReference>
<keyword evidence="7 9" id="KW-1133">Transmembrane helix</keyword>
<keyword evidence="11" id="KW-1185">Reference proteome</keyword>
<comment type="caution">
    <text evidence="10">The sequence shown here is derived from an EMBL/GenBank/DDBJ whole genome shotgun (WGS) entry which is preliminary data.</text>
</comment>
<dbReference type="Pfam" id="PF03609">
    <property type="entry name" value="EII-Sor"/>
    <property type="match status" value="1"/>
</dbReference>
<dbReference type="GeneID" id="93210046"/>
<dbReference type="AlphaFoldDB" id="F1T440"/>
<evidence type="ECO:0000256" key="7">
    <source>
        <dbReference type="ARBA" id="ARBA00022989"/>
    </source>
</evidence>
<accession>F1T440</accession>
<evidence type="ECO:0000256" key="4">
    <source>
        <dbReference type="ARBA" id="ARBA00022597"/>
    </source>
</evidence>
<feature type="transmembrane region" description="Helical" evidence="9">
    <location>
        <begin position="205"/>
        <end position="235"/>
    </location>
</feature>
<dbReference type="PROSITE" id="PS51106">
    <property type="entry name" value="PTS_EIIC_TYPE_4"/>
    <property type="match status" value="1"/>
</dbReference>
<evidence type="ECO:0000256" key="6">
    <source>
        <dbReference type="ARBA" id="ARBA00022692"/>
    </source>
</evidence>
<keyword evidence="3" id="KW-1003">Cell membrane</keyword>
<dbReference type="Proteomes" id="UP000005947">
    <property type="component" value="Unassembled WGS sequence"/>
</dbReference>
<evidence type="ECO:0000313" key="11">
    <source>
        <dbReference type="Proteomes" id="UP000005947"/>
    </source>
</evidence>
<keyword evidence="5" id="KW-0598">Phosphotransferase system</keyword>
<feature type="transmembrane region" description="Helical" evidence="9">
    <location>
        <begin position="95"/>
        <end position="114"/>
    </location>
</feature>
<dbReference type="RefSeq" id="WP_006302581.1">
    <property type="nucleotide sequence ID" value="NZ_ACGK02000001.1"/>
</dbReference>
<dbReference type="EMBL" id="ACGK02000001">
    <property type="protein sequence ID" value="EGF23484.1"/>
    <property type="molecule type" value="Genomic_DNA"/>
</dbReference>
<keyword evidence="2" id="KW-0813">Transport</keyword>
<evidence type="ECO:0000256" key="8">
    <source>
        <dbReference type="ARBA" id="ARBA00023136"/>
    </source>
</evidence>
<evidence type="ECO:0000256" key="3">
    <source>
        <dbReference type="ARBA" id="ARBA00022475"/>
    </source>
</evidence>
<organism evidence="10 11">
    <name type="scientific">Fannyhessea vaginae DSM 15829</name>
    <dbReference type="NCBI Taxonomy" id="525256"/>
    <lineage>
        <taxon>Bacteria</taxon>
        <taxon>Bacillati</taxon>
        <taxon>Actinomycetota</taxon>
        <taxon>Coriobacteriia</taxon>
        <taxon>Coriobacteriales</taxon>
        <taxon>Atopobiaceae</taxon>
        <taxon>Fannyhessea</taxon>
    </lineage>
</organism>
<feature type="transmembrane region" description="Helical" evidence="9">
    <location>
        <begin position="135"/>
        <end position="159"/>
    </location>
</feature>
<dbReference type="InterPro" id="IPR004700">
    <property type="entry name" value="PTS_IIC_man"/>
</dbReference>
<evidence type="ECO:0000256" key="1">
    <source>
        <dbReference type="ARBA" id="ARBA00004651"/>
    </source>
</evidence>
<keyword evidence="8 9" id="KW-0472">Membrane</keyword>
<dbReference type="InterPro" id="IPR050303">
    <property type="entry name" value="GatZ_KbaZ_carbometab"/>
</dbReference>
<gene>
    <name evidence="10" type="ORF">HMPREF0091_10431</name>
</gene>
<dbReference type="OrthoDB" id="3190125at2"/>
<proteinExistence type="predicted"/>
<reference evidence="10 11" key="1">
    <citation type="submission" date="2011-02" db="EMBL/GenBank/DDBJ databases">
        <authorList>
            <person name="Muzny D."/>
            <person name="Qin X."/>
            <person name="Buhay C."/>
            <person name="Dugan-Rocha S."/>
            <person name="Ding Y."/>
            <person name="Chen G."/>
            <person name="Hawes A."/>
            <person name="Holder M."/>
            <person name="Jhangiani S."/>
            <person name="Johnson A."/>
            <person name="Khan Z."/>
            <person name="Li Z."/>
            <person name="Liu W."/>
            <person name="Liu X."/>
            <person name="Perez L."/>
            <person name="Shen H."/>
            <person name="Wang Q."/>
            <person name="Watt J."/>
            <person name="Xi L."/>
            <person name="Xin Y."/>
            <person name="Zhou J."/>
            <person name="Deng J."/>
            <person name="Jiang H."/>
            <person name="Liu Y."/>
            <person name="Qu J."/>
            <person name="Song X.-Z."/>
            <person name="Zhang L."/>
            <person name="Villasana D."/>
            <person name="Johnson A."/>
            <person name="Liu J."/>
            <person name="Liyanage D."/>
            <person name="Lorensuhewa L."/>
            <person name="Robinson T."/>
            <person name="Song A."/>
            <person name="Song B.-B."/>
            <person name="Dinh H."/>
            <person name="Thornton R."/>
            <person name="Coyle M."/>
            <person name="Francisco L."/>
            <person name="Jackson L."/>
            <person name="Javaid M."/>
            <person name="Korchina V."/>
            <person name="Kovar C."/>
            <person name="Mata R."/>
            <person name="Mathew T."/>
            <person name="Ngo R."/>
            <person name="Nguyen L."/>
            <person name="Nguyen N."/>
            <person name="Okwuonu G."/>
            <person name="Ongeri F."/>
            <person name="Pham C."/>
            <person name="Simmons D."/>
            <person name="Wilczek-Boney K."/>
            <person name="Hale W."/>
            <person name="Jakkamsetti A."/>
            <person name="Pham P."/>
            <person name="Ruth R."/>
            <person name="San Lucas F."/>
            <person name="Warren J."/>
            <person name="Zhang J."/>
            <person name="Zhao Z."/>
            <person name="Zhou C."/>
            <person name="Zhu D."/>
            <person name="Lee S."/>
            <person name="Bess C."/>
            <person name="Blankenburg K."/>
            <person name="Forbes L."/>
            <person name="Fu Q."/>
            <person name="Gubbala S."/>
            <person name="Hirani K."/>
            <person name="Jayaseelan J.C."/>
            <person name="Lara F."/>
            <person name="Munidasa M."/>
            <person name="Palculict T."/>
            <person name="Patil S."/>
            <person name="Pu L.-L."/>
            <person name="Saada N."/>
            <person name="Tang L."/>
            <person name="Weissenberger G."/>
            <person name="Zhu Y."/>
            <person name="Hemphill L."/>
            <person name="Shang Y."/>
            <person name="Youmans B."/>
            <person name="Ayvaz T."/>
            <person name="Ross M."/>
            <person name="Santibanez J."/>
            <person name="Aqrawi P."/>
            <person name="Gross S."/>
            <person name="Joshi V."/>
            <person name="Fowler G."/>
            <person name="Nazareth L."/>
            <person name="Reid J."/>
            <person name="Worley K."/>
            <person name="Petrosino J."/>
            <person name="Highlander S."/>
            <person name="Gibbs R."/>
        </authorList>
    </citation>
    <scope>NUCLEOTIDE SEQUENCE [LARGE SCALE GENOMIC DNA]</scope>
    <source>
        <strain evidence="10 11">DSM 15829</strain>
    </source>
</reference>
<evidence type="ECO:0000256" key="9">
    <source>
        <dbReference type="SAM" id="Phobius"/>
    </source>
</evidence>
<feature type="transmembrane region" description="Helical" evidence="9">
    <location>
        <begin position="165"/>
        <end position="193"/>
    </location>
</feature>
<evidence type="ECO:0000313" key="10">
    <source>
        <dbReference type="EMBL" id="EGF23484.1"/>
    </source>
</evidence>
<dbReference type="GO" id="GO:0005886">
    <property type="term" value="C:plasma membrane"/>
    <property type="evidence" value="ECO:0007669"/>
    <property type="project" value="UniProtKB-SubCell"/>
</dbReference>
<dbReference type="PANTHER" id="PTHR32502:SF8">
    <property type="entry name" value="N-ACETYLGALACTOSAMINE PERMEASE IIC COMPONENT 1"/>
    <property type="match status" value="1"/>
</dbReference>
<sequence length="262" mass="27951">MINALIVGSILFLLWFFEKALGTPMVIRPLVVSFCIGLGLGDPLNGVLIGATLELVFMGAIQIGGSVPPDVLVGAGLGTAFALITGSGPEIALTLALPIAILAQSIKVVLFIVRSQFMNLAVIFAKNDDIVKMKLLNWLGLILQSAMYFAVGFIAIVFGSEAVQVFVAAIPPLVMTSLELCGKILPAVGFALLLQPMMDKKNVIYFILGFIAVTYLKLPIMAITLFAVGIAYIVVFEKSSETHAVEQKEIASDDSWGGLFDE</sequence>